<feature type="transmembrane region" description="Helical" evidence="1">
    <location>
        <begin position="36"/>
        <end position="58"/>
    </location>
</feature>
<keyword evidence="1" id="KW-1133">Transmembrane helix</keyword>
<dbReference type="RefSeq" id="WP_184329107.1">
    <property type="nucleotide sequence ID" value="NZ_JACHHZ010000001.1"/>
</dbReference>
<dbReference type="Proteomes" id="UP000588068">
    <property type="component" value="Unassembled WGS sequence"/>
</dbReference>
<dbReference type="Pfam" id="PF05437">
    <property type="entry name" value="AzlD"/>
    <property type="match status" value="1"/>
</dbReference>
<accession>A0A841HDX9</accession>
<dbReference type="EMBL" id="JACHHZ010000001">
    <property type="protein sequence ID" value="MBB6091301.1"/>
    <property type="molecule type" value="Genomic_DNA"/>
</dbReference>
<sequence length="104" mass="10676">MSLWGWILLASFVAYVTKFSGYLVPAHLLQNERMNYVAATLTIGLLASLTAMNAFSAGQTLALDARAGSLIVAAVALALRAPFLGVVIVGAVTAAALRAAGVAQ</sequence>
<reference evidence="2 3" key="1">
    <citation type="submission" date="2020-08" db="EMBL/GenBank/DDBJ databases">
        <title>Genomic Encyclopedia of Type Strains, Phase IV (KMG-IV): sequencing the most valuable type-strain genomes for metagenomic binning, comparative biology and taxonomic classification.</title>
        <authorList>
            <person name="Goeker M."/>
        </authorList>
    </citation>
    <scope>NUCLEOTIDE SEQUENCE [LARGE SCALE GENOMIC DNA]</scope>
    <source>
        <strain evidence="2 3">DSM 26723</strain>
    </source>
</reference>
<protein>
    <submittedName>
        <fullName evidence="2">Putative membrane protein</fullName>
    </submittedName>
</protein>
<keyword evidence="1" id="KW-0812">Transmembrane</keyword>
<evidence type="ECO:0000256" key="1">
    <source>
        <dbReference type="SAM" id="Phobius"/>
    </source>
</evidence>
<evidence type="ECO:0000313" key="3">
    <source>
        <dbReference type="Proteomes" id="UP000588068"/>
    </source>
</evidence>
<evidence type="ECO:0000313" key="2">
    <source>
        <dbReference type="EMBL" id="MBB6091301.1"/>
    </source>
</evidence>
<dbReference type="AlphaFoldDB" id="A0A841HDX9"/>
<keyword evidence="1" id="KW-0472">Membrane</keyword>
<proteinExistence type="predicted"/>
<feature type="transmembrane region" description="Helical" evidence="1">
    <location>
        <begin position="70"/>
        <end position="97"/>
    </location>
</feature>
<feature type="transmembrane region" description="Helical" evidence="1">
    <location>
        <begin position="6"/>
        <end position="24"/>
    </location>
</feature>
<gene>
    <name evidence="2" type="ORF">HNQ60_000147</name>
</gene>
<keyword evidence="3" id="KW-1185">Reference proteome</keyword>
<name>A0A841HDX9_9GAMM</name>
<comment type="caution">
    <text evidence="2">The sequence shown here is derived from an EMBL/GenBank/DDBJ whole genome shotgun (WGS) entry which is preliminary data.</text>
</comment>
<dbReference type="InterPro" id="IPR008407">
    <property type="entry name" value="Brnchd-chn_aa_trnsp_AzlD"/>
</dbReference>
<organism evidence="2 3">
    <name type="scientific">Povalibacter uvarum</name>
    <dbReference type="NCBI Taxonomy" id="732238"/>
    <lineage>
        <taxon>Bacteria</taxon>
        <taxon>Pseudomonadati</taxon>
        <taxon>Pseudomonadota</taxon>
        <taxon>Gammaproteobacteria</taxon>
        <taxon>Steroidobacterales</taxon>
        <taxon>Steroidobacteraceae</taxon>
        <taxon>Povalibacter</taxon>
    </lineage>
</organism>